<evidence type="ECO:0008006" key="7">
    <source>
        <dbReference type="Google" id="ProtNLM"/>
    </source>
</evidence>
<reference evidence="5" key="1">
    <citation type="submission" date="2021-10" db="EMBL/GenBank/DDBJ databases">
        <authorList>
            <person name="Criscuolo A."/>
        </authorList>
    </citation>
    <scope>NUCLEOTIDE SEQUENCE</scope>
    <source>
        <strain evidence="5">CIP111885</strain>
    </source>
</reference>
<comment type="subcellular location">
    <subcellularLocation>
        <location evidence="1">Cell surface</location>
    </subcellularLocation>
</comment>
<evidence type="ECO:0000313" key="5">
    <source>
        <dbReference type="EMBL" id="CAG9607929.1"/>
    </source>
</evidence>
<dbReference type="RefSeq" id="WP_230496188.1">
    <property type="nucleotide sequence ID" value="NZ_CAKJTG010000008.1"/>
</dbReference>
<accession>A0A9C7G8J0</accession>
<dbReference type="Gene3D" id="3.30.700.10">
    <property type="entry name" value="Glycoprotein, Type 4 Pilin"/>
    <property type="match status" value="1"/>
</dbReference>
<dbReference type="InterPro" id="IPR045584">
    <property type="entry name" value="Pilin-like"/>
</dbReference>
<dbReference type="EMBL" id="CAKJTG010000008">
    <property type="protein sequence ID" value="CAG9607929.1"/>
    <property type="molecule type" value="Genomic_DNA"/>
</dbReference>
<keyword evidence="4" id="KW-0812">Transmembrane</keyword>
<dbReference type="PROSITE" id="PS00409">
    <property type="entry name" value="PROKAR_NTER_METHYL"/>
    <property type="match status" value="1"/>
</dbReference>
<keyword evidence="4" id="KW-1133">Transmembrane helix</keyword>
<dbReference type="GO" id="GO:0030420">
    <property type="term" value="P:establishment of competence for transformation"/>
    <property type="evidence" value="ECO:0007669"/>
    <property type="project" value="UniProtKB-KW"/>
</dbReference>
<gene>
    <name evidence="5" type="ORF">NEOCIP111885_01621</name>
</gene>
<dbReference type="Pfam" id="PF07963">
    <property type="entry name" value="N_methyl"/>
    <property type="match status" value="1"/>
</dbReference>
<dbReference type="AlphaFoldDB" id="A0A9C7G8J0"/>
<organism evidence="5 6">
    <name type="scientific">Pseudoneobacillus rhizosphaerae</name>
    <dbReference type="NCBI Taxonomy" id="2880968"/>
    <lineage>
        <taxon>Bacteria</taxon>
        <taxon>Bacillati</taxon>
        <taxon>Bacillota</taxon>
        <taxon>Bacilli</taxon>
        <taxon>Bacillales</taxon>
        <taxon>Bacillaceae</taxon>
        <taxon>Pseudoneobacillus</taxon>
    </lineage>
</organism>
<name>A0A9C7G8J0_9BACI</name>
<evidence type="ECO:0000256" key="3">
    <source>
        <dbReference type="SAM" id="MobiDB-lite"/>
    </source>
</evidence>
<comment type="caution">
    <text evidence="5">The sequence shown here is derived from an EMBL/GenBank/DDBJ whole genome shotgun (WGS) entry which is preliminary data.</text>
</comment>
<keyword evidence="4" id="KW-0472">Membrane</keyword>
<proteinExistence type="predicted"/>
<keyword evidence="6" id="KW-1185">Reference proteome</keyword>
<dbReference type="SUPFAM" id="SSF54523">
    <property type="entry name" value="Pili subunits"/>
    <property type="match status" value="1"/>
</dbReference>
<dbReference type="Proteomes" id="UP000789845">
    <property type="component" value="Unassembled WGS sequence"/>
</dbReference>
<feature type="region of interest" description="Disordered" evidence="3">
    <location>
        <begin position="129"/>
        <end position="158"/>
    </location>
</feature>
<feature type="transmembrane region" description="Helical" evidence="4">
    <location>
        <begin position="20"/>
        <end position="39"/>
    </location>
</feature>
<sequence length="158" mass="17250">MFKSIKKRLKNQRGLTLVELLAVVVILGIIAAIAVPNIGKLIEKTKDDAKVAEGLQIINAAKLYTNTNKLSFIGDTATITAAQLADNLDNVKDIGSGTPNVPDYEVKVVKKSTGKYEYFLDKHDSEDLVDKDKNIPTSSTDPTLKEDGLASESELLRY</sequence>
<dbReference type="InterPro" id="IPR012902">
    <property type="entry name" value="N_methyl_site"/>
</dbReference>
<feature type="compositionally biased region" description="Basic and acidic residues" evidence="3">
    <location>
        <begin position="143"/>
        <end position="158"/>
    </location>
</feature>
<keyword evidence="2" id="KW-0178">Competence</keyword>
<evidence type="ECO:0000256" key="1">
    <source>
        <dbReference type="ARBA" id="ARBA00004241"/>
    </source>
</evidence>
<evidence type="ECO:0000256" key="4">
    <source>
        <dbReference type="SAM" id="Phobius"/>
    </source>
</evidence>
<evidence type="ECO:0000256" key="2">
    <source>
        <dbReference type="ARBA" id="ARBA00023287"/>
    </source>
</evidence>
<evidence type="ECO:0000313" key="6">
    <source>
        <dbReference type="Proteomes" id="UP000789845"/>
    </source>
</evidence>
<dbReference type="NCBIfam" id="TIGR02532">
    <property type="entry name" value="IV_pilin_GFxxxE"/>
    <property type="match status" value="1"/>
</dbReference>
<protein>
    <recommendedName>
        <fullName evidence="7">Prepilin-type N-terminal cleavage/methylation domain-containing protein</fullName>
    </recommendedName>
</protein>
<dbReference type="GO" id="GO:0009986">
    <property type="term" value="C:cell surface"/>
    <property type="evidence" value="ECO:0007669"/>
    <property type="project" value="UniProtKB-SubCell"/>
</dbReference>